<reference evidence="11 12" key="1">
    <citation type="submission" date="2018-06" db="EMBL/GenBank/DDBJ databases">
        <authorList>
            <consortium name="Pathogen Informatics"/>
            <person name="Doyle S."/>
        </authorList>
    </citation>
    <scope>NUCLEOTIDE SEQUENCE [LARGE SCALE GENOMIC DNA]</scope>
    <source>
        <strain evidence="11 12">NCTC13443</strain>
    </source>
</reference>
<sequence>MGHLRAAVYPALRENWGIGDFGDLRAMLPEIARRGGSFIGLNPIHALYPANPESASPYSPSSRRWLNVIYIDVNAVEDFQRSEEAQAWWQSPATQQALQAARETDDVDYTAVTMLKMTALRMAWKQFSRREDEQMTAFREFVLREGESLYWQAAFDALHAWQVQQDPLRWGWPAWPKAFQDIDSPEVKAFCVEHEDDVSFYLWLQWLAWSQFAACWETSQRDGMPIGLYRDLAVGVAEGGSETWCDRELYCLKASVGAPPDILGPLARTGACRRWIRISLPPAPMSRLSTCCALICRTAARCASIT</sequence>
<dbReference type="PANTHER" id="PTHR32438:SF5">
    <property type="entry name" value="4-ALPHA-GLUCANOTRANSFERASE DPE1, CHLOROPLASTIC_AMYLOPLASTIC"/>
    <property type="match status" value="1"/>
</dbReference>
<keyword evidence="6 10" id="KW-0808">Transferase</keyword>
<dbReference type="InterPro" id="IPR017853">
    <property type="entry name" value="GH"/>
</dbReference>
<dbReference type="Gene3D" id="3.20.20.80">
    <property type="entry name" value="Glycosidases"/>
    <property type="match status" value="1"/>
</dbReference>
<dbReference type="PANTHER" id="PTHR32438">
    <property type="entry name" value="4-ALPHA-GLUCANOTRANSFERASE DPE1, CHLOROPLASTIC/AMYLOPLASTIC"/>
    <property type="match status" value="1"/>
</dbReference>
<comment type="similarity">
    <text evidence="2 10">Belongs to the disproportionating enzyme family.</text>
</comment>
<keyword evidence="7 10" id="KW-0119">Carbohydrate metabolism</keyword>
<evidence type="ECO:0000256" key="7">
    <source>
        <dbReference type="ARBA" id="ARBA00023277"/>
    </source>
</evidence>
<evidence type="ECO:0000256" key="3">
    <source>
        <dbReference type="ARBA" id="ARBA00012560"/>
    </source>
</evidence>
<dbReference type="AlphaFoldDB" id="A0A377VD12"/>
<dbReference type="NCBIfam" id="TIGR00217">
    <property type="entry name" value="malQ"/>
    <property type="match status" value="1"/>
</dbReference>
<evidence type="ECO:0000313" key="12">
    <source>
        <dbReference type="Proteomes" id="UP000255518"/>
    </source>
</evidence>
<dbReference type="EC" id="2.4.1.25" evidence="3 10"/>
<dbReference type="Pfam" id="PF02446">
    <property type="entry name" value="Glyco_hydro_77"/>
    <property type="match status" value="1"/>
</dbReference>
<evidence type="ECO:0000256" key="6">
    <source>
        <dbReference type="ARBA" id="ARBA00022679"/>
    </source>
</evidence>
<evidence type="ECO:0000256" key="1">
    <source>
        <dbReference type="ARBA" id="ARBA00000439"/>
    </source>
</evidence>
<dbReference type="Proteomes" id="UP000255518">
    <property type="component" value="Unassembled WGS sequence"/>
</dbReference>
<comment type="catalytic activity">
    <reaction evidence="1 10">
        <text>Transfers a segment of a (1-&gt;4)-alpha-D-glucan to a new position in an acceptor, which may be glucose or a (1-&gt;4)-alpha-D-glucan.</text>
        <dbReference type="EC" id="2.4.1.25"/>
    </reaction>
</comment>
<dbReference type="GO" id="GO:0004134">
    <property type="term" value="F:4-alpha-glucanotransferase activity"/>
    <property type="evidence" value="ECO:0007669"/>
    <property type="project" value="UniProtKB-EC"/>
</dbReference>
<proteinExistence type="inferred from homology"/>
<evidence type="ECO:0000313" key="11">
    <source>
        <dbReference type="EMBL" id="STT06932.1"/>
    </source>
</evidence>
<evidence type="ECO:0000256" key="9">
    <source>
        <dbReference type="ARBA" id="ARBA00031501"/>
    </source>
</evidence>
<evidence type="ECO:0000256" key="10">
    <source>
        <dbReference type="RuleBase" id="RU361207"/>
    </source>
</evidence>
<organism evidence="11 12">
    <name type="scientific">Klebsiella pneumoniae</name>
    <dbReference type="NCBI Taxonomy" id="573"/>
    <lineage>
        <taxon>Bacteria</taxon>
        <taxon>Pseudomonadati</taxon>
        <taxon>Pseudomonadota</taxon>
        <taxon>Gammaproteobacteria</taxon>
        <taxon>Enterobacterales</taxon>
        <taxon>Enterobacteriaceae</taxon>
        <taxon>Klebsiella/Raoultella group</taxon>
        <taxon>Klebsiella</taxon>
        <taxon>Klebsiella pneumoniae complex</taxon>
    </lineage>
</organism>
<keyword evidence="5 10" id="KW-0328">Glycosyltransferase</keyword>
<evidence type="ECO:0000256" key="8">
    <source>
        <dbReference type="ARBA" id="ARBA00031423"/>
    </source>
</evidence>
<dbReference type="EMBL" id="UGKT01000001">
    <property type="protein sequence ID" value="STT06932.1"/>
    <property type="molecule type" value="Genomic_DNA"/>
</dbReference>
<evidence type="ECO:0000256" key="4">
    <source>
        <dbReference type="ARBA" id="ARBA00020295"/>
    </source>
</evidence>
<gene>
    <name evidence="11" type="primary">malQ_2</name>
    <name evidence="11" type="ORF">NCTC13443_06899</name>
</gene>
<protein>
    <recommendedName>
        <fullName evidence="4 10">4-alpha-glucanotransferase</fullName>
        <ecNumber evidence="3 10">2.4.1.25</ecNumber>
    </recommendedName>
    <alternativeName>
        <fullName evidence="8 10">Amylomaltase</fullName>
    </alternativeName>
    <alternativeName>
        <fullName evidence="9 10">Disproportionating enzyme</fullName>
    </alternativeName>
</protein>
<dbReference type="InterPro" id="IPR003385">
    <property type="entry name" value="Glyco_hydro_77"/>
</dbReference>
<accession>A0A377VD12</accession>
<evidence type="ECO:0000256" key="2">
    <source>
        <dbReference type="ARBA" id="ARBA00005684"/>
    </source>
</evidence>
<evidence type="ECO:0000256" key="5">
    <source>
        <dbReference type="ARBA" id="ARBA00022676"/>
    </source>
</evidence>
<dbReference type="GO" id="GO:0005975">
    <property type="term" value="P:carbohydrate metabolic process"/>
    <property type="evidence" value="ECO:0007669"/>
    <property type="project" value="InterPro"/>
</dbReference>
<dbReference type="SUPFAM" id="SSF51445">
    <property type="entry name" value="(Trans)glycosidases"/>
    <property type="match status" value="1"/>
</dbReference>
<name>A0A377VD12_KLEPN</name>